<dbReference type="Pfam" id="PF00429">
    <property type="entry name" value="TLV_coat"/>
    <property type="match status" value="1"/>
</dbReference>
<proteinExistence type="predicted"/>
<feature type="non-terminal residue" evidence="1">
    <location>
        <position position="1"/>
    </location>
</feature>
<keyword evidence="2" id="KW-1185">Reference proteome</keyword>
<organism evidence="1 2">
    <name type="scientific">Origma solitaria</name>
    <dbReference type="NCBI Taxonomy" id="720586"/>
    <lineage>
        <taxon>Eukaryota</taxon>
        <taxon>Metazoa</taxon>
        <taxon>Chordata</taxon>
        <taxon>Craniata</taxon>
        <taxon>Vertebrata</taxon>
        <taxon>Euteleostomi</taxon>
        <taxon>Archelosauria</taxon>
        <taxon>Archosauria</taxon>
        <taxon>Dinosauria</taxon>
        <taxon>Saurischia</taxon>
        <taxon>Theropoda</taxon>
        <taxon>Coelurosauria</taxon>
        <taxon>Aves</taxon>
        <taxon>Neognathae</taxon>
        <taxon>Neoaves</taxon>
        <taxon>Telluraves</taxon>
        <taxon>Australaves</taxon>
        <taxon>Passeriformes</taxon>
        <taxon>Meliphagoidea</taxon>
        <taxon>Acanthizidae</taxon>
        <taxon>Origma</taxon>
    </lineage>
</organism>
<sequence>KMLQASYGVLNLTHPELTKECYSIKPPYYEAIGHSGKIRKKNGTNPLECKWGDQENSTPGITLTSVTGKGVCIG</sequence>
<reference evidence="1 2" key="1">
    <citation type="submission" date="2019-09" db="EMBL/GenBank/DDBJ databases">
        <title>Bird 10,000 Genomes (B10K) Project - Family phase.</title>
        <authorList>
            <person name="Zhang G."/>
        </authorList>
    </citation>
    <scope>NUCLEOTIDE SEQUENCE [LARGE SCALE GENOMIC DNA]</scope>
    <source>
        <strain evidence="1">B10K-DU-029-52</strain>
    </source>
</reference>
<dbReference type="OrthoDB" id="9306952at2759"/>
<feature type="non-terminal residue" evidence="1">
    <location>
        <position position="74"/>
    </location>
</feature>
<accession>A0A7K6D5G3</accession>
<evidence type="ECO:0000313" key="2">
    <source>
        <dbReference type="Proteomes" id="UP000571324"/>
    </source>
</evidence>
<dbReference type="InterPro" id="IPR018154">
    <property type="entry name" value="TLV/ENV_coat_polyprotein"/>
</dbReference>
<gene>
    <name evidence="1" type="primary">Env1_2</name>
    <name evidence="1" type="ORF">ORISOL_R15953</name>
</gene>
<name>A0A7K6D5G3_9PASS</name>
<comment type="caution">
    <text evidence="1">The sequence shown here is derived from an EMBL/GenBank/DDBJ whole genome shotgun (WGS) entry which is preliminary data.</text>
</comment>
<dbReference type="EMBL" id="VZRL01003053">
    <property type="protein sequence ID" value="NWV22224.1"/>
    <property type="molecule type" value="Genomic_DNA"/>
</dbReference>
<evidence type="ECO:0000313" key="1">
    <source>
        <dbReference type="EMBL" id="NWV22224.1"/>
    </source>
</evidence>
<dbReference type="Proteomes" id="UP000571324">
    <property type="component" value="Unassembled WGS sequence"/>
</dbReference>
<dbReference type="AlphaFoldDB" id="A0A7K6D5G3"/>
<protein>
    <submittedName>
        <fullName evidence="1">ENV1 protein</fullName>
    </submittedName>
</protein>